<evidence type="ECO:0000259" key="1">
    <source>
        <dbReference type="Pfam" id="PF00078"/>
    </source>
</evidence>
<dbReference type="InterPro" id="IPR053134">
    <property type="entry name" value="RNA-dir_DNA_polymerase"/>
</dbReference>
<organism evidence="2 3">
    <name type="scientific">Prunus dulcis</name>
    <name type="common">Almond</name>
    <name type="synonym">Amygdalus dulcis</name>
    <dbReference type="NCBI Taxonomy" id="3755"/>
    <lineage>
        <taxon>Eukaryota</taxon>
        <taxon>Viridiplantae</taxon>
        <taxon>Streptophyta</taxon>
        <taxon>Embryophyta</taxon>
        <taxon>Tracheophyta</taxon>
        <taxon>Spermatophyta</taxon>
        <taxon>Magnoliopsida</taxon>
        <taxon>eudicotyledons</taxon>
        <taxon>Gunneridae</taxon>
        <taxon>Pentapetalae</taxon>
        <taxon>rosids</taxon>
        <taxon>fabids</taxon>
        <taxon>Rosales</taxon>
        <taxon>Rosaceae</taxon>
        <taxon>Amygdaloideae</taxon>
        <taxon>Amygdaleae</taxon>
        <taxon>Prunus</taxon>
    </lineage>
</organism>
<dbReference type="Pfam" id="PF00078">
    <property type="entry name" value="RVT_1"/>
    <property type="match status" value="1"/>
</dbReference>
<accession>A0AAD4Z6X4</accession>
<evidence type="ECO:0000313" key="3">
    <source>
        <dbReference type="Proteomes" id="UP001054821"/>
    </source>
</evidence>
<dbReference type="PANTHER" id="PTHR24559:SF431">
    <property type="entry name" value="RNA-DIRECTED DNA POLYMERASE HOMOLOG"/>
    <property type="match status" value="1"/>
</dbReference>
<dbReference type="Gene3D" id="3.10.10.10">
    <property type="entry name" value="HIV Type 1 Reverse Transcriptase, subunit A, domain 1"/>
    <property type="match status" value="1"/>
</dbReference>
<name>A0AAD4Z6X4_PRUDU</name>
<dbReference type="InterPro" id="IPR043502">
    <property type="entry name" value="DNA/RNA_pol_sf"/>
</dbReference>
<keyword evidence="3" id="KW-1185">Reference proteome</keyword>
<reference evidence="2 3" key="1">
    <citation type="journal article" date="2022" name="G3 (Bethesda)">
        <title>Whole-genome sequence and methylome profiling of the almond [Prunus dulcis (Mill.) D.A. Webb] cultivar 'Nonpareil'.</title>
        <authorList>
            <person name="D'Amico-Willman K.M."/>
            <person name="Ouma W.Z."/>
            <person name="Meulia T."/>
            <person name="Sideli G.M."/>
            <person name="Gradziel T.M."/>
            <person name="Fresnedo-Ramirez J."/>
        </authorList>
    </citation>
    <scope>NUCLEOTIDE SEQUENCE [LARGE SCALE GENOMIC DNA]</scope>
    <source>
        <strain evidence="2">Clone GOH B32 T37-40</strain>
    </source>
</reference>
<dbReference type="PANTHER" id="PTHR24559">
    <property type="entry name" value="TRANSPOSON TY3-I GAG-POL POLYPROTEIN"/>
    <property type="match status" value="1"/>
</dbReference>
<dbReference type="AlphaFoldDB" id="A0AAD4Z6X4"/>
<dbReference type="Gene3D" id="3.30.70.270">
    <property type="match status" value="1"/>
</dbReference>
<dbReference type="EMBL" id="JAJFAZ020000004">
    <property type="protein sequence ID" value="KAI5334851.1"/>
    <property type="molecule type" value="Genomic_DNA"/>
</dbReference>
<dbReference type="Proteomes" id="UP001054821">
    <property type="component" value="Chromosome 4"/>
</dbReference>
<dbReference type="InterPro" id="IPR043128">
    <property type="entry name" value="Rev_trsase/Diguanyl_cyclase"/>
</dbReference>
<dbReference type="CDD" id="cd01647">
    <property type="entry name" value="RT_LTR"/>
    <property type="match status" value="1"/>
</dbReference>
<sequence length="192" mass="22365">MHEDDKVKTSFIIERGTYCYKVMPFGMKNTGATYQRVVNKIFKEQIFRTMEVYVDDMLVKVPQLADHVKNLVESIQPTMKIQHEVEPETPAGIIDYLVNENLPTNKSEARKVQQKAARYYMQDDKLIRRSYSDPYLTCIKYPQTLDARCKIDDGEYGNHSWGSVDQNSDKKKLNLDLLEGERERAIVRVASY</sequence>
<evidence type="ECO:0000313" key="2">
    <source>
        <dbReference type="EMBL" id="KAI5334851.1"/>
    </source>
</evidence>
<dbReference type="InterPro" id="IPR000477">
    <property type="entry name" value="RT_dom"/>
</dbReference>
<feature type="domain" description="Reverse transcriptase" evidence="1">
    <location>
        <begin position="1"/>
        <end position="76"/>
    </location>
</feature>
<comment type="caution">
    <text evidence="2">The sequence shown here is derived from an EMBL/GenBank/DDBJ whole genome shotgun (WGS) entry which is preliminary data.</text>
</comment>
<gene>
    <name evidence="2" type="ORF">L3X38_024984</name>
</gene>
<proteinExistence type="predicted"/>
<protein>
    <recommendedName>
        <fullName evidence="1">Reverse transcriptase domain-containing protein</fullName>
    </recommendedName>
</protein>
<dbReference type="SUPFAM" id="SSF56672">
    <property type="entry name" value="DNA/RNA polymerases"/>
    <property type="match status" value="1"/>
</dbReference>